<dbReference type="Pfam" id="PF13673">
    <property type="entry name" value="Acetyltransf_10"/>
    <property type="match status" value="1"/>
</dbReference>
<feature type="domain" description="N-acetyltransferase" evidence="1">
    <location>
        <begin position="6"/>
        <end position="172"/>
    </location>
</feature>
<dbReference type="GO" id="GO:0016747">
    <property type="term" value="F:acyltransferase activity, transferring groups other than amino-acyl groups"/>
    <property type="evidence" value="ECO:0007669"/>
    <property type="project" value="InterPro"/>
</dbReference>
<protein>
    <submittedName>
        <fullName evidence="2">Ribosomal protein S18 acetylase RimI</fullName>
    </submittedName>
</protein>
<dbReference type="SUPFAM" id="SSF55729">
    <property type="entry name" value="Acyl-CoA N-acyltransferases (Nat)"/>
    <property type="match status" value="1"/>
</dbReference>
<gene>
    <name evidence="2" type="ORF">SAMN05216333_11427</name>
</gene>
<reference evidence="3" key="1">
    <citation type="submission" date="2016-10" db="EMBL/GenBank/DDBJ databases">
        <authorList>
            <person name="Varghese N."/>
            <person name="Submissions S."/>
        </authorList>
    </citation>
    <scope>NUCLEOTIDE SEQUENCE [LARGE SCALE GENOMIC DNA]</scope>
    <source>
        <strain evidence="3">Nm76</strain>
    </source>
</reference>
<dbReference type="RefSeq" id="WP_090319265.1">
    <property type="nucleotide sequence ID" value="NZ_FNOE01000013.1"/>
</dbReference>
<dbReference type="OrthoDB" id="119501at2"/>
<dbReference type="STRING" id="42354.SAMN05216333_11427"/>
<evidence type="ECO:0000313" key="3">
    <source>
        <dbReference type="Proteomes" id="UP000198814"/>
    </source>
</evidence>
<dbReference type="Gene3D" id="3.40.630.30">
    <property type="match status" value="1"/>
</dbReference>
<keyword evidence="3" id="KW-1185">Reference proteome</keyword>
<proteinExistence type="predicted"/>
<accession>A0A1H8RFB8</accession>
<dbReference type="InterPro" id="IPR016181">
    <property type="entry name" value="Acyl_CoA_acyltransferase"/>
</dbReference>
<sequence length="173" mass="19585">MDFSAFRFEKANVNQAQAISDLINLTYRGNAGWTTEAAIIHGDRTNRQEIEAAMQNSSTHFFVVNLPSMLASCIYVAPEKEYAYIGFFSVHPDLQGQGLGKYMLEQAETFASTVMNIHQFVMFVISQRTELIGFYQRRGYHCTGRVEAYPAYLGVPKIAGLTIEYLEKKAMRC</sequence>
<dbReference type="InterPro" id="IPR000182">
    <property type="entry name" value="GNAT_dom"/>
</dbReference>
<keyword evidence="2" id="KW-0689">Ribosomal protein</keyword>
<dbReference type="CDD" id="cd04301">
    <property type="entry name" value="NAT_SF"/>
    <property type="match status" value="1"/>
</dbReference>
<dbReference type="EMBL" id="FODO01000014">
    <property type="protein sequence ID" value="SEO65090.1"/>
    <property type="molecule type" value="Genomic_DNA"/>
</dbReference>
<evidence type="ECO:0000259" key="1">
    <source>
        <dbReference type="PROSITE" id="PS51186"/>
    </source>
</evidence>
<evidence type="ECO:0000313" key="2">
    <source>
        <dbReference type="EMBL" id="SEO65090.1"/>
    </source>
</evidence>
<dbReference type="PROSITE" id="PS51186">
    <property type="entry name" value="GNAT"/>
    <property type="match status" value="1"/>
</dbReference>
<dbReference type="AlphaFoldDB" id="A0A1H8RFB8"/>
<keyword evidence="2" id="KW-0687">Ribonucleoprotein</keyword>
<dbReference type="Proteomes" id="UP000198814">
    <property type="component" value="Unassembled WGS sequence"/>
</dbReference>
<name>A0A1H8RFB8_9PROT</name>
<dbReference type="GO" id="GO:0005840">
    <property type="term" value="C:ribosome"/>
    <property type="evidence" value="ECO:0007669"/>
    <property type="project" value="UniProtKB-KW"/>
</dbReference>
<organism evidence="2 3">
    <name type="scientific">Nitrosomonas oligotropha</name>
    <dbReference type="NCBI Taxonomy" id="42354"/>
    <lineage>
        <taxon>Bacteria</taxon>
        <taxon>Pseudomonadati</taxon>
        <taxon>Pseudomonadota</taxon>
        <taxon>Betaproteobacteria</taxon>
        <taxon>Nitrosomonadales</taxon>
        <taxon>Nitrosomonadaceae</taxon>
        <taxon>Nitrosomonas</taxon>
    </lineage>
</organism>